<dbReference type="PANTHER" id="PTHR45621">
    <property type="entry name" value="OS01G0588500 PROTEIN-RELATED"/>
    <property type="match status" value="1"/>
</dbReference>
<dbReference type="AlphaFoldDB" id="A0A8T0GIK0"/>
<evidence type="ECO:0000313" key="4">
    <source>
        <dbReference type="Proteomes" id="UP000822688"/>
    </source>
</evidence>
<dbReference type="EMBL" id="CM026431">
    <property type="protein sequence ID" value="KAG0558819.1"/>
    <property type="molecule type" value="Genomic_DNA"/>
</dbReference>
<dbReference type="PROSITE" id="PS50011">
    <property type="entry name" value="PROTEIN_KINASE_DOM"/>
    <property type="match status" value="1"/>
</dbReference>
<comment type="caution">
    <text evidence="3">The sequence shown here is derived from an EMBL/GenBank/DDBJ whole genome shotgun (WGS) entry which is preliminary data.</text>
</comment>
<dbReference type="InterPro" id="IPR001245">
    <property type="entry name" value="Ser-Thr/Tyr_kinase_cat_dom"/>
</dbReference>
<feature type="compositionally biased region" description="Low complexity" evidence="1">
    <location>
        <begin position="37"/>
        <end position="55"/>
    </location>
</feature>
<evidence type="ECO:0000256" key="1">
    <source>
        <dbReference type="SAM" id="MobiDB-lite"/>
    </source>
</evidence>
<evidence type="ECO:0000313" key="3">
    <source>
        <dbReference type="EMBL" id="KAG0558820.1"/>
    </source>
</evidence>
<dbReference type="InterPro" id="IPR000719">
    <property type="entry name" value="Prot_kinase_dom"/>
</dbReference>
<organism evidence="3 4">
    <name type="scientific">Ceratodon purpureus</name>
    <name type="common">Fire moss</name>
    <name type="synonym">Dicranum purpureum</name>
    <dbReference type="NCBI Taxonomy" id="3225"/>
    <lineage>
        <taxon>Eukaryota</taxon>
        <taxon>Viridiplantae</taxon>
        <taxon>Streptophyta</taxon>
        <taxon>Embryophyta</taxon>
        <taxon>Bryophyta</taxon>
        <taxon>Bryophytina</taxon>
        <taxon>Bryopsida</taxon>
        <taxon>Dicranidae</taxon>
        <taxon>Pseudoditrichales</taxon>
        <taxon>Ditrichaceae</taxon>
        <taxon>Ceratodon</taxon>
    </lineage>
</organism>
<dbReference type="Gene3D" id="1.10.510.10">
    <property type="entry name" value="Transferase(Phosphotransferase) domain 1"/>
    <property type="match status" value="1"/>
</dbReference>
<gene>
    <name evidence="3" type="ORF">KC19_10G057500</name>
</gene>
<dbReference type="GO" id="GO:0005524">
    <property type="term" value="F:ATP binding"/>
    <property type="evidence" value="ECO:0007669"/>
    <property type="project" value="InterPro"/>
</dbReference>
<dbReference type="SUPFAM" id="SSF56112">
    <property type="entry name" value="Protein kinase-like (PK-like)"/>
    <property type="match status" value="1"/>
</dbReference>
<dbReference type="Proteomes" id="UP000822688">
    <property type="component" value="Chromosome 10"/>
</dbReference>
<accession>A0A8T0GIK0</accession>
<dbReference type="Gene3D" id="3.30.200.20">
    <property type="entry name" value="Phosphorylase Kinase, domain 1"/>
    <property type="match status" value="1"/>
</dbReference>
<feature type="region of interest" description="Disordered" evidence="1">
    <location>
        <begin position="206"/>
        <end position="227"/>
    </location>
</feature>
<dbReference type="InterPro" id="IPR050823">
    <property type="entry name" value="Plant_Ser_Thr_Prot_Kinase"/>
</dbReference>
<dbReference type="Pfam" id="PF07714">
    <property type="entry name" value="PK_Tyr_Ser-Thr"/>
    <property type="match status" value="1"/>
</dbReference>
<proteinExistence type="predicted"/>
<feature type="domain" description="Protein kinase" evidence="2">
    <location>
        <begin position="291"/>
        <end position="573"/>
    </location>
</feature>
<evidence type="ECO:0000259" key="2">
    <source>
        <dbReference type="PROSITE" id="PS50011"/>
    </source>
</evidence>
<dbReference type="GO" id="GO:0004672">
    <property type="term" value="F:protein kinase activity"/>
    <property type="evidence" value="ECO:0007669"/>
    <property type="project" value="InterPro"/>
</dbReference>
<name>A0A8T0GIK0_CERPU</name>
<feature type="region of interest" description="Disordered" evidence="1">
    <location>
        <begin position="30"/>
        <end position="59"/>
    </location>
</feature>
<dbReference type="InterPro" id="IPR011009">
    <property type="entry name" value="Kinase-like_dom_sf"/>
</dbReference>
<reference evidence="3" key="1">
    <citation type="submission" date="2020-06" db="EMBL/GenBank/DDBJ databases">
        <title>WGS assembly of Ceratodon purpureus strain R40.</title>
        <authorList>
            <person name="Carey S.B."/>
            <person name="Jenkins J."/>
            <person name="Shu S."/>
            <person name="Lovell J.T."/>
            <person name="Sreedasyam A."/>
            <person name="Maumus F."/>
            <person name="Tiley G.P."/>
            <person name="Fernandez-Pozo N."/>
            <person name="Barry K."/>
            <person name="Chen C."/>
            <person name="Wang M."/>
            <person name="Lipzen A."/>
            <person name="Daum C."/>
            <person name="Saski C.A."/>
            <person name="Payton A.C."/>
            <person name="Mcbreen J.C."/>
            <person name="Conrad R.E."/>
            <person name="Kollar L.M."/>
            <person name="Olsson S."/>
            <person name="Huttunen S."/>
            <person name="Landis J.B."/>
            <person name="Wickett N.J."/>
            <person name="Johnson M.G."/>
            <person name="Rensing S.A."/>
            <person name="Grimwood J."/>
            <person name="Schmutz J."/>
            <person name="Mcdaniel S.F."/>
        </authorList>
    </citation>
    <scope>NUCLEOTIDE SEQUENCE</scope>
    <source>
        <strain evidence="3">R40</strain>
    </source>
</reference>
<keyword evidence="4" id="KW-1185">Reference proteome</keyword>
<protein>
    <recommendedName>
        <fullName evidence="2">Protein kinase domain-containing protein</fullName>
    </recommendedName>
</protein>
<dbReference type="EMBL" id="CM026431">
    <property type="protein sequence ID" value="KAG0558820.1"/>
    <property type="molecule type" value="Genomic_DNA"/>
</dbReference>
<sequence>MTTMESPKQLKFLFRRAHDGGRLLGCFMVPRQSKRQAPTSPSASSTSSKENFFSSDDPNVLVDPMLTTTSTNQDCIPQIPTKCARSYSGRSRLSADTATTPLLDPNAEATEESFVFSPLAPAASPLESPSFRTLSDPLLSTFSYNCAPVDNNPSLTFSARSMTSTSKFGGRPHPLPPPASPYRKLENPVKPVWLPLPAPELEAAPESKLGGVSSSSELRSTSGASSFVSTSSSEGRIVASEQGGVGSWSIRRGKAMTAGGLPLPLPSIATKLLPGLESFEFEDLERGTRNFAAECCMEKGEFGAVYRAWLKSAAAEGSLGRELAVVRLNFDENQTLKDWRTDVQMLSQLSDSNICLIKGYCAREETENCRSSERLLVFDQSPNGNLHDYLCGSRSKTQLDWSARISIVLGAARGLLYLHDRAPFQIVYREFQSSSVLLDKDYTPRLAGYGLAVTGSSSSKRSSFTSVMKRSQAHAKSNVWSFGLVLVELLTGKYSRDSAFQCDEKNFVQWAVPFLKDETKLVLILDPRMKGKCSTKGVFKVAELALRCLKKKEVQRPSMARVVDILKSIKENFSGRPELSSKVMLLPGRAPSFGGVSFRDSEPRSKVVNRKFYLDSGSSMSASSEDEDSRALTCALQTGKSFKNFQIGRAYSSRVF</sequence>